<dbReference type="CDD" id="cd07016">
    <property type="entry name" value="S14_ClpP_1"/>
    <property type="match status" value="1"/>
</dbReference>
<dbReference type="PRINTS" id="PR00127">
    <property type="entry name" value="CLPPROTEASEP"/>
</dbReference>
<dbReference type="InterPro" id="IPR023562">
    <property type="entry name" value="ClpP/TepA"/>
</dbReference>
<dbReference type="PANTHER" id="PTHR10381:SF70">
    <property type="entry name" value="ATP-DEPENDENT CLP PROTEASE PROTEOLYTIC SUBUNIT"/>
    <property type="match status" value="1"/>
</dbReference>
<dbReference type="RefSeq" id="WP_043371264.1">
    <property type="nucleotide sequence ID" value="NZ_CP006704.1"/>
</dbReference>
<sequence>MSMKSLPGAPTGRPSAGVRSEILPRAFDRWNPGVQAAVDEGEDRSISIYDVIGYDYWTGDGVTARRIAGALRSLGAGPVTVNVNSPGGDVFEGLAIYNLLREHQGEVTVKVLGLAASAASIIAMAGDTVQIARAGFFMVHNVWTVAAGNRNDYRELADWLEPFDSALADIYSARTGADVKAMGKLMDAESWIGGSSAIDQGFADELLPSDQVSQGGAKAQANAARRLEAALRASGLPKSEAMRLISEFKSGVGDPAGSGEGDPTERGSPTAAFATGGASALSGSLANCFASL</sequence>
<organism evidence="8 9">
    <name type="scientific">Comamonas testosteroni TK102</name>
    <dbReference type="NCBI Taxonomy" id="1392005"/>
    <lineage>
        <taxon>Bacteria</taxon>
        <taxon>Pseudomonadati</taxon>
        <taxon>Pseudomonadota</taxon>
        <taxon>Betaproteobacteria</taxon>
        <taxon>Burkholderiales</taxon>
        <taxon>Comamonadaceae</taxon>
        <taxon>Comamonas</taxon>
    </lineage>
</organism>
<reference evidence="8 9" key="1">
    <citation type="journal article" date="2014" name="Genome Announc.">
        <title>Complete Genome Sequence of Polychlorinated Biphenyl Degrader Comamonas testosteroni TK102 (NBRC 109938).</title>
        <authorList>
            <person name="Fukuda K."/>
            <person name="Hosoyama A."/>
            <person name="Tsuchikane K."/>
            <person name="Ohji S."/>
            <person name="Yamazoe A."/>
            <person name="Fujita N."/>
            <person name="Shintani M."/>
            <person name="Kimbara K."/>
        </authorList>
    </citation>
    <scope>NUCLEOTIDE SEQUENCE [LARGE SCALE GENOMIC DNA]</scope>
    <source>
        <strain evidence="8">TK102</strain>
    </source>
</reference>
<dbReference type="PANTHER" id="PTHR10381">
    <property type="entry name" value="ATP-DEPENDENT CLP PROTEASE PROTEOLYTIC SUBUNIT"/>
    <property type="match status" value="1"/>
</dbReference>
<evidence type="ECO:0000256" key="7">
    <source>
        <dbReference type="SAM" id="MobiDB-lite"/>
    </source>
</evidence>
<keyword evidence="3" id="KW-0645">Protease</keyword>
<evidence type="ECO:0000256" key="5">
    <source>
        <dbReference type="ARBA" id="ARBA00022825"/>
    </source>
</evidence>
<keyword evidence="4" id="KW-0378">Hydrolase</keyword>
<accession>A0A076PIW9</accession>
<dbReference type="Pfam" id="PF00574">
    <property type="entry name" value="CLP_protease"/>
    <property type="match status" value="1"/>
</dbReference>
<dbReference type="NCBIfam" id="NF045542">
    <property type="entry name" value="Clp_rel_HeadMat"/>
    <property type="match status" value="1"/>
</dbReference>
<dbReference type="AlphaFoldDB" id="A0A076PIW9"/>
<protein>
    <recommendedName>
        <fullName evidence="6">ATP-dependent Clp protease proteolytic subunit</fullName>
    </recommendedName>
</protein>
<evidence type="ECO:0000256" key="4">
    <source>
        <dbReference type="ARBA" id="ARBA00022801"/>
    </source>
</evidence>
<dbReference type="GO" id="GO:0006515">
    <property type="term" value="P:protein quality control for misfolded or incompletely synthesized proteins"/>
    <property type="evidence" value="ECO:0007669"/>
    <property type="project" value="TreeGrafter"/>
</dbReference>
<gene>
    <name evidence="8" type="ORF">O987_07070</name>
</gene>
<evidence type="ECO:0000256" key="1">
    <source>
        <dbReference type="ARBA" id="ARBA00007039"/>
    </source>
</evidence>
<evidence type="ECO:0000313" key="9">
    <source>
        <dbReference type="Proteomes" id="UP000028782"/>
    </source>
</evidence>
<proteinExistence type="inferred from homology"/>
<dbReference type="Gene3D" id="3.90.226.10">
    <property type="entry name" value="2-enoyl-CoA Hydratase, Chain A, domain 1"/>
    <property type="match status" value="1"/>
</dbReference>
<dbReference type="Proteomes" id="UP000028782">
    <property type="component" value="Chromosome"/>
</dbReference>
<feature type="region of interest" description="Disordered" evidence="7">
    <location>
        <begin position="249"/>
        <end position="273"/>
    </location>
</feature>
<keyword evidence="2" id="KW-0963">Cytoplasm</keyword>
<dbReference type="KEGG" id="ctes:O987_07070"/>
<keyword evidence="5" id="KW-0720">Serine protease</keyword>
<evidence type="ECO:0000256" key="2">
    <source>
        <dbReference type="ARBA" id="ARBA00022490"/>
    </source>
</evidence>
<dbReference type="InterPro" id="IPR029045">
    <property type="entry name" value="ClpP/crotonase-like_dom_sf"/>
</dbReference>
<name>A0A076PIW9_COMTE</name>
<comment type="similarity">
    <text evidence="1 6">Belongs to the peptidase S14 family.</text>
</comment>
<evidence type="ECO:0000313" key="8">
    <source>
        <dbReference type="EMBL" id="AIJ45558.1"/>
    </source>
</evidence>
<dbReference type="GO" id="GO:0004176">
    <property type="term" value="F:ATP-dependent peptidase activity"/>
    <property type="evidence" value="ECO:0007669"/>
    <property type="project" value="InterPro"/>
</dbReference>
<evidence type="ECO:0000256" key="6">
    <source>
        <dbReference type="RuleBase" id="RU003567"/>
    </source>
</evidence>
<dbReference type="InterPro" id="IPR001907">
    <property type="entry name" value="ClpP"/>
</dbReference>
<dbReference type="HOGENOM" id="CLU_052762_3_1_4"/>
<dbReference type="EMBL" id="CP006704">
    <property type="protein sequence ID" value="AIJ45558.1"/>
    <property type="molecule type" value="Genomic_DNA"/>
</dbReference>
<evidence type="ECO:0000256" key="3">
    <source>
        <dbReference type="ARBA" id="ARBA00022670"/>
    </source>
</evidence>
<dbReference type="GO" id="GO:0009368">
    <property type="term" value="C:endopeptidase Clp complex"/>
    <property type="evidence" value="ECO:0007669"/>
    <property type="project" value="TreeGrafter"/>
</dbReference>
<dbReference type="GO" id="GO:0004252">
    <property type="term" value="F:serine-type endopeptidase activity"/>
    <property type="evidence" value="ECO:0007669"/>
    <property type="project" value="InterPro"/>
</dbReference>
<dbReference type="SUPFAM" id="SSF52096">
    <property type="entry name" value="ClpP/crotonase"/>
    <property type="match status" value="1"/>
</dbReference>
<dbReference type="GO" id="GO:0051117">
    <property type="term" value="F:ATPase binding"/>
    <property type="evidence" value="ECO:0007669"/>
    <property type="project" value="TreeGrafter"/>
</dbReference>